<proteinExistence type="predicted"/>
<accession>A0A9N9NV51</accession>
<feature type="non-terminal residue" evidence="1">
    <location>
        <position position="67"/>
    </location>
</feature>
<dbReference type="EMBL" id="CAJVPV010044173">
    <property type="protein sequence ID" value="CAG8766988.1"/>
    <property type="molecule type" value="Genomic_DNA"/>
</dbReference>
<dbReference type="OrthoDB" id="10044727at2759"/>
<name>A0A9N9NV51_9GLOM</name>
<reference evidence="1" key="1">
    <citation type="submission" date="2021-06" db="EMBL/GenBank/DDBJ databases">
        <authorList>
            <person name="Kallberg Y."/>
            <person name="Tangrot J."/>
            <person name="Rosling A."/>
        </authorList>
    </citation>
    <scope>NUCLEOTIDE SEQUENCE</scope>
    <source>
        <strain evidence="1">CL551</strain>
    </source>
</reference>
<evidence type="ECO:0000313" key="2">
    <source>
        <dbReference type="Proteomes" id="UP000789342"/>
    </source>
</evidence>
<evidence type="ECO:0000313" key="1">
    <source>
        <dbReference type="EMBL" id="CAG8766988.1"/>
    </source>
</evidence>
<organism evidence="1 2">
    <name type="scientific">Acaulospora morrowiae</name>
    <dbReference type="NCBI Taxonomy" id="94023"/>
    <lineage>
        <taxon>Eukaryota</taxon>
        <taxon>Fungi</taxon>
        <taxon>Fungi incertae sedis</taxon>
        <taxon>Mucoromycota</taxon>
        <taxon>Glomeromycotina</taxon>
        <taxon>Glomeromycetes</taxon>
        <taxon>Diversisporales</taxon>
        <taxon>Acaulosporaceae</taxon>
        <taxon>Acaulospora</taxon>
    </lineage>
</organism>
<dbReference type="AlphaFoldDB" id="A0A9N9NV51"/>
<feature type="non-terminal residue" evidence="1">
    <location>
        <position position="1"/>
    </location>
</feature>
<dbReference type="Proteomes" id="UP000789342">
    <property type="component" value="Unassembled WGS sequence"/>
</dbReference>
<comment type="caution">
    <text evidence="1">The sequence shown here is derived from an EMBL/GenBank/DDBJ whole genome shotgun (WGS) entry which is preliminary data.</text>
</comment>
<gene>
    <name evidence="1" type="ORF">AMORRO_LOCUS16344</name>
</gene>
<protein>
    <submittedName>
        <fullName evidence="1">1426_t:CDS:1</fullName>
    </submittedName>
</protein>
<keyword evidence="2" id="KW-1185">Reference proteome</keyword>
<sequence length="67" mass="7763">QLGWQWKRYQKGLKEFWGPDDEQPLRSKSTGSSLMVSDYLCDTLGRLQLDSEKQAQNLLLPPDQQIP</sequence>